<dbReference type="Gene3D" id="3.10.450.40">
    <property type="match status" value="1"/>
</dbReference>
<protein>
    <submittedName>
        <fullName evidence="2">GPW/gp25 family protein</fullName>
    </submittedName>
</protein>
<dbReference type="RefSeq" id="WP_139071615.1">
    <property type="nucleotide sequence ID" value="NZ_CP040899.1"/>
</dbReference>
<organism evidence="2 3">
    <name type="scientific">Georgenia wutianyii</name>
    <dbReference type="NCBI Taxonomy" id="2585135"/>
    <lineage>
        <taxon>Bacteria</taxon>
        <taxon>Bacillati</taxon>
        <taxon>Actinomycetota</taxon>
        <taxon>Actinomycetes</taxon>
        <taxon>Micrococcales</taxon>
        <taxon>Bogoriellaceae</taxon>
        <taxon>Georgenia</taxon>
    </lineage>
</organism>
<dbReference type="Pfam" id="PF04965">
    <property type="entry name" value="GPW_gp25"/>
    <property type="match status" value="1"/>
</dbReference>
<feature type="domain" description="IraD/Gp25-like" evidence="1">
    <location>
        <begin position="39"/>
        <end position="128"/>
    </location>
</feature>
<evidence type="ECO:0000313" key="2">
    <source>
        <dbReference type="EMBL" id="QDB79392.1"/>
    </source>
</evidence>
<evidence type="ECO:0000313" key="3">
    <source>
        <dbReference type="Proteomes" id="UP000313948"/>
    </source>
</evidence>
<dbReference type="SUPFAM" id="SSF160719">
    <property type="entry name" value="gpW/gp25-like"/>
    <property type="match status" value="1"/>
</dbReference>
<keyword evidence="3" id="KW-1185">Reference proteome</keyword>
<gene>
    <name evidence="2" type="ORF">FE251_08425</name>
</gene>
<dbReference type="EMBL" id="CP040899">
    <property type="protein sequence ID" value="QDB79392.1"/>
    <property type="molecule type" value="Genomic_DNA"/>
</dbReference>
<accession>A0ABX5VLM8</accession>
<reference evidence="2 3" key="1">
    <citation type="submission" date="2019-05" db="EMBL/GenBank/DDBJ databases">
        <title>Georgenia *** sp. nov., and Georgenia *** sp. nov., isolated from the intestinal contents of plateau pika (Ochotona curzoniae) in the Qinghai-Tibet plateau of China.</title>
        <authorList>
            <person name="Tian Z."/>
        </authorList>
    </citation>
    <scope>NUCLEOTIDE SEQUENCE [LARGE SCALE GENOMIC DNA]</scope>
    <source>
        <strain evidence="2 3">Z294</strain>
    </source>
</reference>
<dbReference type="Proteomes" id="UP000313948">
    <property type="component" value="Chromosome"/>
</dbReference>
<evidence type="ECO:0000259" key="1">
    <source>
        <dbReference type="Pfam" id="PF04965"/>
    </source>
</evidence>
<sequence>MTAPSPERPGPGPDRSFLGTGWSFPVTLDGDGGVALAGHEEDVRQSVLIILSTNLGERVMRPVFGSDVRRFVFDSASTTRLALLQHRVTEALVRWEPRIDVDEVTVTVPPSTVARVDVDIAYRVRATNTFYNLVYPFYLDEAHGDATVDTAQRRQGVAG</sequence>
<name>A0ABX5VLM8_9MICO</name>
<dbReference type="InterPro" id="IPR007048">
    <property type="entry name" value="IraD/Gp25-like"/>
</dbReference>
<proteinExistence type="predicted"/>